<sequence length="257" mass="27540">MSTRLVLWMVQVVLAPTKKNRGVLRALASSTTASTDVELLSMVNNNEHTKTIDVELVLASLTARALNMVLRGWVSSTTVSRGIGQLKFSHNDEHSTGAMDGASSIGTLQKKVVKLVLALLTMVSSVIAWVASGLDAVDKSHQCHRSQILSIATRLGRVLMVWASLGIIENSEHQCLMDVELLSMVDNSEDHTDSSEKSLGVVDNNKLTDTMSAASGPDVVNDRVVKKVLALLTTGVLTVSTEVEPPAVAFPEQPNGE</sequence>
<dbReference type="AlphaFoldDB" id="A0AAD6Z174"/>
<reference evidence="1" key="1">
    <citation type="submission" date="2023-03" db="EMBL/GenBank/DDBJ databases">
        <title>Massive genome expansion in bonnet fungi (Mycena s.s.) driven by repeated elements and novel gene families across ecological guilds.</title>
        <authorList>
            <consortium name="Lawrence Berkeley National Laboratory"/>
            <person name="Harder C.B."/>
            <person name="Miyauchi S."/>
            <person name="Viragh M."/>
            <person name="Kuo A."/>
            <person name="Thoen E."/>
            <person name="Andreopoulos B."/>
            <person name="Lu D."/>
            <person name="Skrede I."/>
            <person name="Drula E."/>
            <person name="Henrissat B."/>
            <person name="Morin E."/>
            <person name="Kohler A."/>
            <person name="Barry K."/>
            <person name="LaButti K."/>
            <person name="Morin E."/>
            <person name="Salamov A."/>
            <person name="Lipzen A."/>
            <person name="Mereny Z."/>
            <person name="Hegedus B."/>
            <person name="Baldrian P."/>
            <person name="Stursova M."/>
            <person name="Weitz H."/>
            <person name="Taylor A."/>
            <person name="Grigoriev I.V."/>
            <person name="Nagy L.G."/>
            <person name="Martin F."/>
            <person name="Kauserud H."/>
        </authorList>
    </citation>
    <scope>NUCLEOTIDE SEQUENCE</scope>
    <source>
        <strain evidence="1">CBHHK002</strain>
    </source>
</reference>
<accession>A0AAD6Z174</accession>
<comment type="caution">
    <text evidence="1">The sequence shown here is derived from an EMBL/GenBank/DDBJ whole genome shotgun (WGS) entry which is preliminary data.</text>
</comment>
<protein>
    <submittedName>
        <fullName evidence="1">Uncharacterized protein</fullName>
    </submittedName>
</protein>
<proteinExistence type="predicted"/>
<dbReference type="Proteomes" id="UP001218218">
    <property type="component" value="Unassembled WGS sequence"/>
</dbReference>
<keyword evidence="2" id="KW-1185">Reference proteome</keyword>
<gene>
    <name evidence="1" type="ORF">DFH08DRAFT_826016</name>
</gene>
<dbReference type="EMBL" id="JARIHO010000107">
    <property type="protein sequence ID" value="KAJ7303159.1"/>
    <property type="molecule type" value="Genomic_DNA"/>
</dbReference>
<evidence type="ECO:0000313" key="1">
    <source>
        <dbReference type="EMBL" id="KAJ7303159.1"/>
    </source>
</evidence>
<organism evidence="1 2">
    <name type="scientific">Mycena albidolilacea</name>
    <dbReference type="NCBI Taxonomy" id="1033008"/>
    <lineage>
        <taxon>Eukaryota</taxon>
        <taxon>Fungi</taxon>
        <taxon>Dikarya</taxon>
        <taxon>Basidiomycota</taxon>
        <taxon>Agaricomycotina</taxon>
        <taxon>Agaricomycetes</taxon>
        <taxon>Agaricomycetidae</taxon>
        <taxon>Agaricales</taxon>
        <taxon>Marasmiineae</taxon>
        <taxon>Mycenaceae</taxon>
        <taxon>Mycena</taxon>
    </lineage>
</organism>
<evidence type="ECO:0000313" key="2">
    <source>
        <dbReference type="Proteomes" id="UP001218218"/>
    </source>
</evidence>
<name>A0AAD6Z174_9AGAR</name>